<accession>G0TRV2</accession>
<organism evidence="2">
    <name type="scientific">Trypanosoma vivax (strain Y486)</name>
    <dbReference type="NCBI Taxonomy" id="1055687"/>
    <lineage>
        <taxon>Eukaryota</taxon>
        <taxon>Discoba</taxon>
        <taxon>Euglenozoa</taxon>
        <taxon>Kinetoplastea</taxon>
        <taxon>Metakinetoplastina</taxon>
        <taxon>Trypanosomatida</taxon>
        <taxon>Trypanosomatidae</taxon>
        <taxon>Trypanosoma</taxon>
        <taxon>Duttonella</taxon>
    </lineage>
</organism>
<reference evidence="2" key="1">
    <citation type="journal article" date="2012" name="Proc. Natl. Acad. Sci. U.S.A.">
        <title>Antigenic diversity is generated by distinct evolutionary mechanisms in African trypanosome species.</title>
        <authorList>
            <person name="Jackson A.P."/>
            <person name="Berry A."/>
            <person name="Aslett M."/>
            <person name="Allison H.C."/>
            <person name="Burton P."/>
            <person name="Vavrova-Anderson J."/>
            <person name="Brown R."/>
            <person name="Browne H."/>
            <person name="Corton N."/>
            <person name="Hauser H."/>
            <person name="Gamble J."/>
            <person name="Gilderthorp R."/>
            <person name="Marcello L."/>
            <person name="McQuillan J."/>
            <person name="Otto T.D."/>
            <person name="Quail M.A."/>
            <person name="Sanders M.J."/>
            <person name="van Tonder A."/>
            <person name="Ginger M.L."/>
            <person name="Field M.C."/>
            <person name="Barry J.D."/>
            <person name="Hertz-Fowler C."/>
            <person name="Berriman M."/>
        </authorList>
    </citation>
    <scope>NUCLEOTIDE SEQUENCE</scope>
    <source>
        <strain evidence="2">Y486</strain>
    </source>
</reference>
<evidence type="ECO:0000256" key="1">
    <source>
        <dbReference type="SAM" id="MobiDB-lite"/>
    </source>
</evidence>
<dbReference type="VEuPathDB" id="TriTrypDB:TvY486_0200860"/>
<proteinExistence type="predicted"/>
<evidence type="ECO:0000313" key="2">
    <source>
        <dbReference type="EMBL" id="CCC46674.1"/>
    </source>
</evidence>
<sequence length="473" mass="54535">MDETLGGAACGSEGETTPMPKQRHMPQSSGACISYNVRTVVRRSEHPLWSKSTEKRLDFLFPKQLKPVVSQRSCRREENNKYFPHSSGAAPLSGRYLASSLRSPPCCAGTVKNGSTERLSWPRNTFEATLPTKGPTTEEESVTDNRRRVFVDGEWKFLRPMEMTTLFLLLLRDECIAREAIVEEERYDALRSLPFGLLPGKLTEGCPAPHPALVDGCYDIVCREEIHRKCLLEEESNAIAPLWDLFSYVHRGLVLGSGPLRKFLCQCVWRYRGRKQFQNAQREHLFDREKFSRSEILNEWWDTKQELLNVLLIAKETLFRGAILSLQLLAEYAHGVAWIGMQQHVEIFPLLYGTVMPKAVVCGRIAGTTVFRQADLSEQFHRQQISKWERGDRDAIQFLMEREALVKFVQVECRQRVEEEENKERARELPRIFALMERFHRREIEIVEACELEIDLLRKHAPIAGTGSREQTR</sequence>
<dbReference type="AlphaFoldDB" id="G0TRV2"/>
<gene>
    <name evidence="2" type="ORF">TVY486_0200860</name>
</gene>
<feature type="region of interest" description="Disordered" evidence="1">
    <location>
        <begin position="1"/>
        <end position="28"/>
    </location>
</feature>
<dbReference type="EMBL" id="HE573018">
    <property type="protein sequence ID" value="CCC46674.1"/>
    <property type="molecule type" value="Genomic_DNA"/>
</dbReference>
<protein>
    <submittedName>
        <fullName evidence="2">Uncharacterized protein</fullName>
    </submittedName>
</protein>
<name>G0TRV2_TRYVY</name>